<accession>A0AAJ4X9I6</accession>
<dbReference type="Proteomes" id="UP000215355">
    <property type="component" value="Chromosome 1"/>
</dbReference>
<organism evidence="1 2">
    <name type="scientific">Sphingobacterium mizutaii</name>
    <dbReference type="NCBI Taxonomy" id="1010"/>
    <lineage>
        <taxon>Bacteria</taxon>
        <taxon>Pseudomonadati</taxon>
        <taxon>Bacteroidota</taxon>
        <taxon>Sphingobacteriia</taxon>
        <taxon>Sphingobacteriales</taxon>
        <taxon>Sphingobacteriaceae</taxon>
        <taxon>Sphingobacterium</taxon>
    </lineage>
</organism>
<evidence type="ECO:0000313" key="2">
    <source>
        <dbReference type="Proteomes" id="UP000215355"/>
    </source>
</evidence>
<dbReference type="AlphaFoldDB" id="A0AAJ4X9I6"/>
<gene>
    <name evidence="1" type="ORF">SAMEA4412673_00253</name>
</gene>
<sequence>MVIAGKYLGVAGSLLTAHEGLSDSNGFTWGDGAKVGIGIITTFTPYGWEYVIVDLGTGIITGTTLTDSIGNAIDGL</sequence>
<proteinExistence type="predicted"/>
<reference evidence="1 2" key="1">
    <citation type="submission" date="2017-06" db="EMBL/GenBank/DDBJ databases">
        <authorList>
            <consortium name="Pathogen Informatics"/>
        </authorList>
    </citation>
    <scope>NUCLEOTIDE SEQUENCE [LARGE SCALE GENOMIC DNA]</scope>
    <source>
        <strain evidence="1 2">NCTC12149</strain>
    </source>
</reference>
<evidence type="ECO:0000313" key="1">
    <source>
        <dbReference type="EMBL" id="SNV37844.1"/>
    </source>
</evidence>
<dbReference type="EMBL" id="LT906468">
    <property type="protein sequence ID" value="SNV37844.1"/>
    <property type="molecule type" value="Genomic_DNA"/>
</dbReference>
<dbReference type="KEGG" id="smiz:4412673_00253"/>
<dbReference type="RefSeq" id="WP_093100960.1">
    <property type="nucleotide sequence ID" value="NZ_FNGK01000009.1"/>
</dbReference>
<name>A0AAJ4X9I6_9SPHI</name>
<protein>
    <submittedName>
        <fullName evidence="1">Uncharacterized protein</fullName>
    </submittedName>
</protein>